<protein>
    <submittedName>
        <fullName evidence="1">Uncharacterized protein</fullName>
    </submittedName>
</protein>
<gene>
    <name evidence="1" type="primary">RvY_14229-1</name>
    <name evidence="1" type="synonym">RvY_14229.1</name>
    <name evidence="1" type="ORF">RvY_14229</name>
</gene>
<reference evidence="1 2" key="1">
    <citation type="journal article" date="2016" name="Nat. Commun.">
        <title>Extremotolerant tardigrade genome and improved radiotolerance of human cultured cells by tardigrade-unique protein.</title>
        <authorList>
            <person name="Hashimoto T."/>
            <person name="Horikawa D.D."/>
            <person name="Saito Y."/>
            <person name="Kuwahara H."/>
            <person name="Kozuka-Hata H."/>
            <person name="Shin-I T."/>
            <person name="Minakuchi Y."/>
            <person name="Ohishi K."/>
            <person name="Motoyama A."/>
            <person name="Aizu T."/>
            <person name="Enomoto A."/>
            <person name="Kondo K."/>
            <person name="Tanaka S."/>
            <person name="Hara Y."/>
            <person name="Koshikawa S."/>
            <person name="Sagara H."/>
            <person name="Miura T."/>
            <person name="Yokobori S."/>
            <person name="Miyagawa K."/>
            <person name="Suzuki Y."/>
            <person name="Kubo T."/>
            <person name="Oyama M."/>
            <person name="Kohara Y."/>
            <person name="Fujiyama A."/>
            <person name="Arakawa K."/>
            <person name="Katayama T."/>
            <person name="Toyoda A."/>
            <person name="Kunieda T."/>
        </authorList>
    </citation>
    <scope>NUCLEOTIDE SEQUENCE [LARGE SCALE GENOMIC DNA]</scope>
    <source>
        <strain evidence="1 2">YOKOZUNA-1</strain>
    </source>
</reference>
<dbReference type="Proteomes" id="UP000186922">
    <property type="component" value="Unassembled WGS sequence"/>
</dbReference>
<dbReference type="AlphaFoldDB" id="A0A1D1VZ11"/>
<keyword evidence="2" id="KW-1185">Reference proteome</keyword>
<dbReference type="EMBL" id="BDGG01000010">
    <property type="protein sequence ID" value="GAV03859.1"/>
    <property type="molecule type" value="Genomic_DNA"/>
</dbReference>
<proteinExistence type="predicted"/>
<accession>A0A1D1VZ11</accession>
<name>A0A1D1VZ11_RAMVA</name>
<evidence type="ECO:0000313" key="1">
    <source>
        <dbReference type="EMBL" id="GAV03859.1"/>
    </source>
</evidence>
<organism evidence="1 2">
    <name type="scientific">Ramazzottius varieornatus</name>
    <name type="common">Water bear</name>
    <name type="synonym">Tardigrade</name>
    <dbReference type="NCBI Taxonomy" id="947166"/>
    <lineage>
        <taxon>Eukaryota</taxon>
        <taxon>Metazoa</taxon>
        <taxon>Ecdysozoa</taxon>
        <taxon>Tardigrada</taxon>
        <taxon>Eutardigrada</taxon>
        <taxon>Parachela</taxon>
        <taxon>Hypsibioidea</taxon>
        <taxon>Ramazzottiidae</taxon>
        <taxon>Ramazzottius</taxon>
    </lineage>
</organism>
<evidence type="ECO:0000313" key="2">
    <source>
        <dbReference type="Proteomes" id="UP000186922"/>
    </source>
</evidence>
<sequence length="118" mass="13517">MLVSRSVVLLHARCVLRFRFVMQFKAEVCLDGDIAAPAMHCLRGWLGCIHYKLFPVSLCAHLRVGYHLSLCLWLRRVVFAPKVLSSPTLKWHLLKDIVVDPRLSAVRRKLDLYFSAGT</sequence>
<comment type="caution">
    <text evidence="1">The sequence shown here is derived from an EMBL/GenBank/DDBJ whole genome shotgun (WGS) entry which is preliminary data.</text>
</comment>